<dbReference type="PANTHER" id="PTHR37507">
    <property type="entry name" value="SPORULATION PROTEIN YDCC"/>
    <property type="match status" value="1"/>
</dbReference>
<dbReference type="SUPFAM" id="SSF89392">
    <property type="entry name" value="Prokaryotic lipoproteins and lipoprotein localization factors"/>
    <property type="match status" value="1"/>
</dbReference>
<reference evidence="3 4" key="1">
    <citation type="submission" date="2021-01" db="EMBL/GenBank/DDBJ databases">
        <title>Whole genome shotgun sequence of Cellulomonas phragmiteti NBRC 110785.</title>
        <authorList>
            <person name="Komaki H."/>
            <person name="Tamura T."/>
        </authorList>
    </citation>
    <scope>NUCLEOTIDE SEQUENCE [LARGE SCALE GENOMIC DNA]</scope>
    <source>
        <strain evidence="3 4">NBRC 110785</strain>
    </source>
</reference>
<name>A0ABQ4DFY9_9CELL</name>
<feature type="region of interest" description="Disordered" evidence="1">
    <location>
        <begin position="283"/>
        <end position="303"/>
    </location>
</feature>
<feature type="compositionally biased region" description="Low complexity" evidence="1">
    <location>
        <begin position="288"/>
        <end position="300"/>
    </location>
</feature>
<dbReference type="Gene3D" id="2.50.20.10">
    <property type="entry name" value="Lipoprotein localisation LolA/LolB/LppX"/>
    <property type="match status" value="1"/>
</dbReference>
<feature type="signal peptide" evidence="2">
    <location>
        <begin position="1"/>
        <end position="32"/>
    </location>
</feature>
<proteinExistence type="predicted"/>
<dbReference type="PANTHER" id="PTHR37507:SF2">
    <property type="entry name" value="SPORULATION PROTEIN YDCC"/>
    <property type="match status" value="1"/>
</dbReference>
<feature type="chain" id="PRO_5047164554" description="MucB/RseB N-terminal domain-containing protein" evidence="2">
    <location>
        <begin position="33"/>
        <end position="420"/>
    </location>
</feature>
<evidence type="ECO:0000256" key="1">
    <source>
        <dbReference type="SAM" id="MobiDB-lite"/>
    </source>
</evidence>
<keyword evidence="2" id="KW-0732">Signal</keyword>
<evidence type="ECO:0000256" key="2">
    <source>
        <dbReference type="SAM" id="SignalP"/>
    </source>
</evidence>
<sequence length="420" mass="43180">MDTTPVSPTRSRTRAAWAVPAAAVVAVAAAFAAPPLLASAAPDGLPEVTAEELVARVLEAEPQALSGTVVHTARLGLPDLSMTQVAGADPVSLLGGSTTLRVWTDGEQRSRVSLLGTASEYSVVADGTQAWTYSSSDDEVVHYAMSPQDAARAQELKATATPPADLPTPDELGRQALDRAQEHATVGVDAATTVAGRDAYQVVVTPRSTTTLVGRVVVAVDAQTWTPLRVQVWSSDDAATPALELGFTDVTFAVPDDAVLTFSPPPGAAVREVLVPLPDDASLAQAAPDDLPTSLPTDPSEVPLPEGVTVTGTGWDTIVQLSGVDAAALLAGDPAAVADLPRVDKQFGSEGAQELYEQFAPEGDGPPIDLDTAALYEQLTSPVEGGRALSSTLLSVLVLDDGRVLVGAVPVDALRAAARA</sequence>
<dbReference type="RefSeq" id="WP_203670340.1">
    <property type="nucleotide sequence ID" value="NZ_BONP01000001.1"/>
</dbReference>
<dbReference type="InterPro" id="IPR029046">
    <property type="entry name" value="LolA/LolB/LppX"/>
</dbReference>
<dbReference type="EMBL" id="BONP01000001">
    <property type="protein sequence ID" value="GIG38266.1"/>
    <property type="molecule type" value="Genomic_DNA"/>
</dbReference>
<evidence type="ECO:0008006" key="5">
    <source>
        <dbReference type="Google" id="ProtNLM"/>
    </source>
</evidence>
<dbReference type="InterPro" id="IPR052944">
    <property type="entry name" value="Sporulation_related"/>
</dbReference>
<protein>
    <recommendedName>
        <fullName evidence="5">MucB/RseB N-terminal domain-containing protein</fullName>
    </recommendedName>
</protein>
<comment type="caution">
    <text evidence="3">The sequence shown here is derived from an EMBL/GenBank/DDBJ whole genome shotgun (WGS) entry which is preliminary data.</text>
</comment>
<accession>A0ABQ4DFY9</accession>
<organism evidence="3 4">
    <name type="scientific">Cellulomonas phragmiteti</name>
    <dbReference type="NCBI Taxonomy" id="478780"/>
    <lineage>
        <taxon>Bacteria</taxon>
        <taxon>Bacillati</taxon>
        <taxon>Actinomycetota</taxon>
        <taxon>Actinomycetes</taxon>
        <taxon>Micrococcales</taxon>
        <taxon>Cellulomonadaceae</taxon>
        <taxon>Cellulomonas</taxon>
    </lineage>
</organism>
<dbReference type="Proteomes" id="UP000614741">
    <property type="component" value="Unassembled WGS sequence"/>
</dbReference>
<keyword evidence="4" id="KW-1185">Reference proteome</keyword>
<evidence type="ECO:0000313" key="3">
    <source>
        <dbReference type="EMBL" id="GIG38266.1"/>
    </source>
</evidence>
<gene>
    <name evidence="3" type="ORF">Cph01nite_00280</name>
</gene>
<evidence type="ECO:0000313" key="4">
    <source>
        <dbReference type="Proteomes" id="UP000614741"/>
    </source>
</evidence>